<gene>
    <name evidence="14" type="ORF">FRC54_10170</name>
</gene>
<comment type="subcellular location">
    <subcellularLocation>
        <location evidence="2">Cell membrane</location>
        <topology evidence="2">Multi-pass membrane protein</topology>
    </subcellularLocation>
</comment>
<dbReference type="CDD" id="cd13137">
    <property type="entry name" value="MATE_NorM_like"/>
    <property type="match status" value="1"/>
</dbReference>
<keyword evidence="7" id="KW-1003">Cell membrane</keyword>
<dbReference type="InterPro" id="IPR048279">
    <property type="entry name" value="MdtK-like"/>
</dbReference>
<evidence type="ECO:0000256" key="1">
    <source>
        <dbReference type="ARBA" id="ARBA00003408"/>
    </source>
</evidence>
<reference evidence="14" key="1">
    <citation type="journal article" date="2020" name="Appl. Environ. Microbiol.">
        <title>Medium-Chain Fatty Acid Synthesis by 'Candidatus Weimeria bifida' gen. nov., sp. nov., and 'Candidatus Pseudoramibacter fermentans' sp. nov.</title>
        <authorList>
            <person name="Scarborough M.J."/>
            <person name="Myers K.S."/>
            <person name="Donohue T.J."/>
            <person name="Noguera D.R."/>
        </authorList>
    </citation>
    <scope>NUCLEOTIDE SEQUENCE</scope>
    <source>
        <strain evidence="14">LCO1.1</strain>
    </source>
</reference>
<keyword evidence="10" id="KW-0406">Ion transport</keyword>
<evidence type="ECO:0000256" key="8">
    <source>
        <dbReference type="ARBA" id="ARBA00022692"/>
    </source>
</evidence>
<accession>A0A6N7J2N8</accession>
<proteinExistence type="inferred from homology"/>
<feature type="transmembrane region" description="Helical" evidence="13">
    <location>
        <begin position="397"/>
        <end position="422"/>
    </location>
</feature>
<keyword evidence="8 13" id="KW-0812">Transmembrane</keyword>
<dbReference type="GO" id="GO:0015297">
    <property type="term" value="F:antiporter activity"/>
    <property type="evidence" value="ECO:0007669"/>
    <property type="project" value="UniProtKB-KW"/>
</dbReference>
<evidence type="ECO:0000256" key="3">
    <source>
        <dbReference type="ARBA" id="ARBA00010199"/>
    </source>
</evidence>
<sequence length="460" mass="50919">MKEKIRNKFYDRSKIDFSNLIFSNKQLWAIMIPLIIEQFLNSFMGMMDTTMVARCGDAAVSAVSLSDSINTLVIQLFEALAAGGTIICSQYLGQENTKKANEAARQVVLTIFVLSTLVAIFCITLRMPLLHLIFGQTDAEVMSDAIVYFFITSFSFPFYALFEAGSAFYRAGGNSRFPMLISLISNCVNIAGNAVLIFIFNMGVAGAALSTLFSRILCFAVVYFFLRKPKQPIVIKNYLIRPDFHMIGRVLGIGIPSGVENGMFQFGKLAIQSSVSLLAPYQMSAEAMAIIFEALNGIAGMGIGISMMTIVGQTLGAGRKEEAKYYVVKMSAYAEILIIIGCAIVYLIAKPILILSGLSQKSIDLTMYMMGWISIMKPILWVPAFDPAYGMRAAGDVKFMMILSTISMWLCRVVLATVLIRVFHFGPIAVWIGMFCDWAIRGVIIMIRFFSGKWLSHKVI</sequence>
<dbReference type="NCBIfam" id="TIGR00797">
    <property type="entry name" value="matE"/>
    <property type="match status" value="1"/>
</dbReference>
<name>A0A6N7J2N8_9FIRM</name>
<keyword evidence="6" id="KW-0050">Antiport</keyword>
<dbReference type="PANTHER" id="PTHR43298:SF2">
    <property type="entry name" value="FMN_FAD EXPORTER YEEO-RELATED"/>
    <property type="match status" value="1"/>
</dbReference>
<evidence type="ECO:0000256" key="2">
    <source>
        <dbReference type="ARBA" id="ARBA00004651"/>
    </source>
</evidence>
<evidence type="ECO:0000256" key="5">
    <source>
        <dbReference type="ARBA" id="ARBA00022448"/>
    </source>
</evidence>
<evidence type="ECO:0000256" key="9">
    <source>
        <dbReference type="ARBA" id="ARBA00022989"/>
    </source>
</evidence>
<evidence type="ECO:0000256" key="7">
    <source>
        <dbReference type="ARBA" id="ARBA00022475"/>
    </source>
</evidence>
<feature type="transmembrane region" description="Helical" evidence="13">
    <location>
        <begin position="107"/>
        <end position="134"/>
    </location>
</feature>
<evidence type="ECO:0000313" key="14">
    <source>
        <dbReference type="EMBL" id="MQN02231.1"/>
    </source>
</evidence>
<feature type="transmembrane region" description="Helical" evidence="13">
    <location>
        <begin position="428"/>
        <end position="450"/>
    </location>
</feature>
<organism evidence="14 15">
    <name type="scientific">Candidatus Weimeria bifida</name>
    <dbReference type="NCBI Taxonomy" id="2599074"/>
    <lineage>
        <taxon>Bacteria</taxon>
        <taxon>Bacillati</taxon>
        <taxon>Bacillota</taxon>
        <taxon>Clostridia</taxon>
        <taxon>Lachnospirales</taxon>
        <taxon>Lachnospiraceae</taxon>
        <taxon>Candidatus Weimeria</taxon>
    </lineage>
</organism>
<comment type="function">
    <text evidence="1">Multidrug efflux pump.</text>
</comment>
<comment type="similarity">
    <text evidence="3">Belongs to the multi antimicrobial extrusion (MATE) (TC 2.A.66.1) family.</text>
</comment>
<evidence type="ECO:0000256" key="13">
    <source>
        <dbReference type="SAM" id="Phobius"/>
    </source>
</evidence>
<feature type="transmembrane region" description="Helical" evidence="13">
    <location>
        <begin position="146"/>
        <end position="168"/>
    </location>
</feature>
<evidence type="ECO:0000256" key="11">
    <source>
        <dbReference type="ARBA" id="ARBA00023136"/>
    </source>
</evidence>
<keyword evidence="5" id="KW-0813">Transport</keyword>
<evidence type="ECO:0000256" key="12">
    <source>
        <dbReference type="ARBA" id="ARBA00031636"/>
    </source>
</evidence>
<dbReference type="GO" id="GO:0042910">
    <property type="term" value="F:xenobiotic transmembrane transporter activity"/>
    <property type="evidence" value="ECO:0007669"/>
    <property type="project" value="InterPro"/>
</dbReference>
<protein>
    <recommendedName>
        <fullName evidence="4">Probable multidrug resistance protein NorM</fullName>
    </recommendedName>
    <alternativeName>
        <fullName evidence="12">Multidrug-efflux transporter</fullName>
    </alternativeName>
</protein>
<keyword evidence="15" id="KW-1185">Reference proteome</keyword>
<feature type="transmembrane region" description="Helical" evidence="13">
    <location>
        <begin position="206"/>
        <end position="226"/>
    </location>
</feature>
<dbReference type="AlphaFoldDB" id="A0A6N7J2N8"/>
<dbReference type="Pfam" id="PF01554">
    <property type="entry name" value="MatE"/>
    <property type="match status" value="2"/>
</dbReference>
<dbReference type="GO" id="GO:0006811">
    <property type="term" value="P:monoatomic ion transport"/>
    <property type="evidence" value="ECO:0007669"/>
    <property type="project" value="UniProtKB-KW"/>
</dbReference>
<evidence type="ECO:0000313" key="15">
    <source>
        <dbReference type="Proteomes" id="UP000460257"/>
    </source>
</evidence>
<feature type="transmembrane region" description="Helical" evidence="13">
    <location>
        <begin position="332"/>
        <end position="353"/>
    </location>
</feature>
<dbReference type="EMBL" id="VOGC01000009">
    <property type="protein sequence ID" value="MQN02231.1"/>
    <property type="molecule type" value="Genomic_DNA"/>
</dbReference>
<evidence type="ECO:0000256" key="4">
    <source>
        <dbReference type="ARBA" id="ARBA00020268"/>
    </source>
</evidence>
<feature type="transmembrane region" description="Helical" evidence="13">
    <location>
        <begin position="180"/>
        <end position="200"/>
    </location>
</feature>
<comment type="caution">
    <text evidence="14">The sequence shown here is derived from an EMBL/GenBank/DDBJ whole genome shotgun (WGS) entry which is preliminary data.</text>
</comment>
<keyword evidence="11 13" id="KW-0472">Membrane</keyword>
<dbReference type="InterPro" id="IPR002528">
    <property type="entry name" value="MATE_fam"/>
</dbReference>
<dbReference type="Proteomes" id="UP000460257">
    <property type="component" value="Unassembled WGS sequence"/>
</dbReference>
<dbReference type="PANTHER" id="PTHR43298">
    <property type="entry name" value="MULTIDRUG RESISTANCE PROTEIN NORM-RELATED"/>
    <property type="match status" value="1"/>
</dbReference>
<keyword evidence="9 13" id="KW-1133">Transmembrane helix</keyword>
<evidence type="ECO:0000256" key="6">
    <source>
        <dbReference type="ARBA" id="ARBA00022449"/>
    </source>
</evidence>
<feature type="transmembrane region" description="Helical" evidence="13">
    <location>
        <begin position="365"/>
        <end position="385"/>
    </location>
</feature>
<feature type="transmembrane region" description="Helical" evidence="13">
    <location>
        <begin position="287"/>
        <end position="311"/>
    </location>
</feature>
<dbReference type="PIRSF" id="PIRSF006603">
    <property type="entry name" value="DinF"/>
    <property type="match status" value="1"/>
</dbReference>
<evidence type="ECO:0000256" key="10">
    <source>
        <dbReference type="ARBA" id="ARBA00023065"/>
    </source>
</evidence>
<dbReference type="GO" id="GO:0005886">
    <property type="term" value="C:plasma membrane"/>
    <property type="evidence" value="ECO:0007669"/>
    <property type="project" value="UniProtKB-SubCell"/>
</dbReference>
<dbReference type="InterPro" id="IPR050222">
    <property type="entry name" value="MATE_MdtK"/>
</dbReference>